<evidence type="ECO:0008006" key="16">
    <source>
        <dbReference type="Google" id="ProtNLM"/>
    </source>
</evidence>
<keyword evidence="7" id="KW-0493">Microtubule</keyword>
<dbReference type="GO" id="GO:0007059">
    <property type="term" value="P:chromosome segregation"/>
    <property type="evidence" value="ECO:0007669"/>
    <property type="project" value="InterPro"/>
</dbReference>
<feature type="compositionally biased region" description="Low complexity" evidence="13">
    <location>
        <begin position="135"/>
        <end position="145"/>
    </location>
</feature>
<evidence type="ECO:0000256" key="8">
    <source>
        <dbReference type="ARBA" id="ARBA00022776"/>
    </source>
</evidence>
<dbReference type="GO" id="GO:0005876">
    <property type="term" value="C:spindle microtubule"/>
    <property type="evidence" value="ECO:0007669"/>
    <property type="project" value="TreeGrafter"/>
</dbReference>
<proteinExistence type="inferred from homology"/>
<organism evidence="14 15">
    <name type="scientific">Cnephaeus nilssonii</name>
    <name type="common">Northern bat</name>
    <name type="synonym">Eptesicus nilssonii</name>
    <dbReference type="NCBI Taxonomy" id="3371016"/>
    <lineage>
        <taxon>Eukaryota</taxon>
        <taxon>Metazoa</taxon>
        <taxon>Chordata</taxon>
        <taxon>Craniata</taxon>
        <taxon>Vertebrata</taxon>
        <taxon>Euteleostomi</taxon>
        <taxon>Mammalia</taxon>
        <taxon>Eutheria</taxon>
        <taxon>Laurasiatheria</taxon>
        <taxon>Chiroptera</taxon>
        <taxon>Yangochiroptera</taxon>
        <taxon>Vespertilionidae</taxon>
        <taxon>Cnephaeus</taxon>
    </lineage>
</organism>
<sequence length="453" mass="50529">MDPIRSFCAKLRSLAVTLDGETARLQRALEREDGDFEGYAVRILHDLNSEVWTLKGNVNILLDKASLESQESIGFIKAAKVLMKKTSADIIKIREFFQKYGYNPRAKKNSVDEQEAIDSKPESTRDENLQKDDMSNPVVPSSSVSEKIPCSPQLSDFGLERYLISQIPPNPPQAVNNHKKEPDTLTPSSKQSPVKVLKTPKCALNMDDFELVRPKGSRFSFTSMSMLNHSHTGRERKGRDRELETSMREKHRSAASCTPPTGDVPATKYLFSRDCMCLLDDEYTKSPLAPTFCTPGLKIPSTKNRTALVNFHKIESSNFVLNDSDTQLFLDSNNTTLLNKHSTCTVHLSNKTFYKLCAPSSPVISSYENLLRTPTPPKVTTIPEDILQVLSKYNPNLATTPVAVKACHPAKHSLLDVKDGTSEMLATRKLVKKDLKHGLSITIHTIAQLKPNS</sequence>
<dbReference type="GO" id="GO:0051301">
    <property type="term" value="P:cell division"/>
    <property type="evidence" value="ECO:0007669"/>
    <property type="project" value="UniProtKB-KW"/>
</dbReference>
<evidence type="ECO:0000256" key="2">
    <source>
        <dbReference type="ARBA" id="ARBA00004629"/>
    </source>
</evidence>
<evidence type="ECO:0000256" key="1">
    <source>
        <dbReference type="ARBA" id="ARBA00004186"/>
    </source>
</evidence>
<evidence type="ECO:0000256" key="3">
    <source>
        <dbReference type="ARBA" id="ARBA00007716"/>
    </source>
</evidence>
<feature type="compositionally biased region" description="Basic and acidic residues" evidence="13">
    <location>
        <begin position="232"/>
        <end position="248"/>
    </location>
</feature>
<feature type="compositionally biased region" description="Basic and acidic residues" evidence="13">
    <location>
        <begin position="117"/>
        <end position="134"/>
    </location>
</feature>
<evidence type="ECO:0000256" key="9">
    <source>
        <dbReference type="ARBA" id="ARBA00022838"/>
    </source>
</evidence>
<evidence type="ECO:0000256" key="7">
    <source>
        <dbReference type="ARBA" id="ARBA00022701"/>
    </source>
</evidence>
<keyword evidence="11" id="KW-0131">Cell cycle</keyword>
<protein>
    <recommendedName>
        <fullName evidence="16">Spindle and kinetochore-associated protein 3</fullName>
    </recommendedName>
</protein>
<feature type="region of interest" description="Disordered" evidence="13">
    <location>
        <begin position="107"/>
        <end position="147"/>
    </location>
</feature>
<keyword evidence="4" id="KW-0158">Chromosome</keyword>
<name>A0AA40I1A7_CNENI</name>
<comment type="similarity">
    <text evidence="3">Belongs to the SKA3 family.</text>
</comment>
<keyword evidence="8" id="KW-0498">Mitosis</keyword>
<feature type="region of interest" description="Disordered" evidence="13">
    <location>
        <begin position="229"/>
        <end position="259"/>
    </location>
</feature>
<evidence type="ECO:0000256" key="10">
    <source>
        <dbReference type="ARBA" id="ARBA00023212"/>
    </source>
</evidence>
<keyword evidence="5" id="KW-0963">Cytoplasm</keyword>
<evidence type="ECO:0000256" key="6">
    <source>
        <dbReference type="ARBA" id="ARBA00022618"/>
    </source>
</evidence>
<dbReference type="AlphaFoldDB" id="A0AA40I1A7"/>
<accession>A0AA40I1A7</accession>
<keyword evidence="9" id="KW-0995">Kinetochore</keyword>
<reference evidence="14" key="1">
    <citation type="submission" date="2023-06" db="EMBL/GenBank/DDBJ databases">
        <title>Reference genome for the Northern bat (Eptesicus nilssonii), a most northern bat species.</title>
        <authorList>
            <person name="Laine V.N."/>
            <person name="Pulliainen A.T."/>
            <person name="Lilley T.M."/>
        </authorList>
    </citation>
    <scope>NUCLEOTIDE SEQUENCE</scope>
    <source>
        <strain evidence="14">BLF_Eptnil</strain>
        <tissue evidence="14">Kidney</tissue>
    </source>
</reference>
<evidence type="ECO:0000256" key="4">
    <source>
        <dbReference type="ARBA" id="ARBA00022454"/>
    </source>
</evidence>
<keyword evidence="12" id="KW-0137">Centromere</keyword>
<keyword evidence="6" id="KW-0132">Cell division</keyword>
<comment type="subcellular location">
    <subcellularLocation>
        <location evidence="2">Chromosome</location>
        <location evidence="2">Centromere</location>
        <location evidence="2">Kinetochore</location>
    </subcellularLocation>
    <subcellularLocation>
        <location evidence="1">Cytoplasm</location>
        <location evidence="1">Cytoskeleton</location>
        <location evidence="1">Spindle</location>
    </subcellularLocation>
</comment>
<feature type="region of interest" description="Disordered" evidence="13">
    <location>
        <begin position="166"/>
        <end position="194"/>
    </location>
</feature>
<evidence type="ECO:0000256" key="13">
    <source>
        <dbReference type="SAM" id="MobiDB-lite"/>
    </source>
</evidence>
<evidence type="ECO:0000256" key="11">
    <source>
        <dbReference type="ARBA" id="ARBA00023306"/>
    </source>
</evidence>
<dbReference type="Gene3D" id="6.10.250.1400">
    <property type="match status" value="1"/>
</dbReference>
<dbReference type="PANTHER" id="PTHR48118">
    <property type="entry name" value="SPINDLE AND KINETOCHORE-ASSOCIATED PROTEIN 3"/>
    <property type="match status" value="1"/>
</dbReference>
<gene>
    <name evidence="14" type="ORF">QTO34_017067</name>
</gene>
<evidence type="ECO:0000313" key="14">
    <source>
        <dbReference type="EMBL" id="KAK1340677.1"/>
    </source>
</evidence>
<dbReference type="GO" id="GO:0000278">
    <property type="term" value="P:mitotic cell cycle"/>
    <property type="evidence" value="ECO:0007669"/>
    <property type="project" value="TreeGrafter"/>
</dbReference>
<dbReference type="PANTHER" id="PTHR48118:SF1">
    <property type="entry name" value="SPINDLE AND KINETOCHORE-ASSOCIATED PROTEIN 3"/>
    <property type="match status" value="1"/>
</dbReference>
<comment type="caution">
    <text evidence="14">The sequence shown here is derived from an EMBL/GenBank/DDBJ whole genome shotgun (WGS) entry which is preliminary data.</text>
</comment>
<dbReference type="Proteomes" id="UP001177744">
    <property type="component" value="Unassembled WGS sequence"/>
</dbReference>
<evidence type="ECO:0000256" key="12">
    <source>
        <dbReference type="ARBA" id="ARBA00023328"/>
    </source>
</evidence>
<evidence type="ECO:0000256" key="5">
    <source>
        <dbReference type="ARBA" id="ARBA00022490"/>
    </source>
</evidence>
<evidence type="ECO:0000313" key="15">
    <source>
        <dbReference type="Proteomes" id="UP001177744"/>
    </source>
</evidence>
<dbReference type="GO" id="GO:0000940">
    <property type="term" value="C:outer kinetochore"/>
    <property type="evidence" value="ECO:0007669"/>
    <property type="project" value="InterPro"/>
</dbReference>
<keyword evidence="15" id="KW-1185">Reference proteome</keyword>
<dbReference type="InterPro" id="IPR033341">
    <property type="entry name" value="SKA3"/>
</dbReference>
<keyword evidence="10" id="KW-0206">Cytoskeleton</keyword>
<dbReference type="EMBL" id="JAULJE010000007">
    <property type="protein sequence ID" value="KAK1340677.1"/>
    <property type="molecule type" value="Genomic_DNA"/>
</dbReference>